<name>A0A543IUI4_9ACTN</name>
<comment type="caution">
    <text evidence="1">The sequence shown here is derived from an EMBL/GenBank/DDBJ whole genome shotgun (WGS) entry which is preliminary data.</text>
</comment>
<accession>A0A543IUI4</accession>
<dbReference type="EMBL" id="VFPQ01000001">
    <property type="protein sequence ID" value="TQM74217.1"/>
    <property type="molecule type" value="Genomic_DNA"/>
</dbReference>
<keyword evidence="2" id="KW-1185">Reference proteome</keyword>
<organism evidence="1 2">
    <name type="scientific">Thermopolyspora flexuosa</name>
    <dbReference type="NCBI Taxonomy" id="103836"/>
    <lineage>
        <taxon>Bacteria</taxon>
        <taxon>Bacillati</taxon>
        <taxon>Actinomycetota</taxon>
        <taxon>Actinomycetes</taxon>
        <taxon>Streptosporangiales</taxon>
        <taxon>Streptosporangiaceae</taxon>
        <taxon>Thermopolyspora</taxon>
    </lineage>
</organism>
<protein>
    <submittedName>
        <fullName evidence="1">Uncharacterized protein</fullName>
    </submittedName>
</protein>
<proteinExistence type="predicted"/>
<gene>
    <name evidence="1" type="ORF">FHX40_0882</name>
</gene>
<evidence type="ECO:0000313" key="2">
    <source>
        <dbReference type="Proteomes" id="UP000319213"/>
    </source>
</evidence>
<sequence length="47" mass="5310">MDSGGSRDCELGFVGHDDPVMAVKRNYIAMANLEPFDLPSLIEWIWL</sequence>
<reference evidence="1 2" key="1">
    <citation type="submission" date="2019-06" db="EMBL/GenBank/DDBJ databases">
        <title>Sequencing the genomes of 1000 actinobacteria strains.</title>
        <authorList>
            <person name="Klenk H.-P."/>
        </authorList>
    </citation>
    <scope>NUCLEOTIDE SEQUENCE [LARGE SCALE GENOMIC DNA]</scope>
    <source>
        <strain evidence="1 2">DSM 43186</strain>
    </source>
</reference>
<evidence type="ECO:0000313" key="1">
    <source>
        <dbReference type="EMBL" id="TQM74217.1"/>
    </source>
</evidence>
<dbReference type="Proteomes" id="UP000319213">
    <property type="component" value="Unassembled WGS sequence"/>
</dbReference>
<dbReference type="AlphaFoldDB" id="A0A543IUI4"/>